<keyword evidence="14" id="KW-1185">Reference proteome</keyword>
<keyword evidence="10" id="KW-0604">Photosystem II</keyword>
<evidence type="ECO:0000259" key="12">
    <source>
        <dbReference type="PROSITE" id="PS51192"/>
    </source>
</evidence>
<keyword evidence="5" id="KW-0547">Nucleotide-binding</keyword>
<name>A0A388M3H7_CHABU</name>
<dbReference type="Gramene" id="GBG89140">
    <property type="protein sequence ID" value="GBG89140"/>
    <property type="gene ID" value="CBR_g48847"/>
</dbReference>
<dbReference type="GO" id="GO:0009767">
    <property type="term" value="P:photosynthetic electron transport chain"/>
    <property type="evidence" value="ECO:0007669"/>
    <property type="project" value="InterPro"/>
</dbReference>
<dbReference type="Pfam" id="PF00176">
    <property type="entry name" value="SNF2-rel_dom"/>
    <property type="match status" value="2"/>
</dbReference>
<dbReference type="Gene3D" id="3.40.50.10810">
    <property type="entry name" value="Tandem AAA-ATPase domain"/>
    <property type="match status" value="2"/>
</dbReference>
<evidence type="ECO:0000256" key="6">
    <source>
        <dbReference type="ARBA" id="ARBA00022840"/>
    </source>
</evidence>
<feature type="domain" description="Helicase ATP-binding" evidence="12">
    <location>
        <begin position="967"/>
        <end position="1045"/>
    </location>
</feature>
<feature type="region of interest" description="Disordered" evidence="11">
    <location>
        <begin position="235"/>
        <end position="295"/>
    </location>
</feature>
<dbReference type="EMBL" id="BFEA01000718">
    <property type="protein sequence ID" value="GBG89140.1"/>
    <property type="molecule type" value="Genomic_DNA"/>
</dbReference>
<evidence type="ECO:0000256" key="1">
    <source>
        <dbReference type="ARBA" id="ARBA00004141"/>
    </source>
</evidence>
<reference evidence="13 14" key="1">
    <citation type="journal article" date="2018" name="Cell">
        <title>The Chara Genome: Secondary Complexity and Implications for Plant Terrestrialization.</title>
        <authorList>
            <person name="Nishiyama T."/>
            <person name="Sakayama H."/>
            <person name="Vries J.D."/>
            <person name="Buschmann H."/>
            <person name="Saint-Marcoux D."/>
            <person name="Ullrich K.K."/>
            <person name="Haas F.B."/>
            <person name="Vanderstraeten L."/>
            <person name="Becker D."/>
            <person name="Lang D."/>
            <person name="Vosolsobe S."/>
            <person name="Rombauts S."/>
            <person name="Wilhelmsson P.K.I."/>
            <person name="Janitza P."/>
            <person name="Kern R."/>
            <person name="Heyl A."/>
            <person name="Rumpler F."/>
            <person name="Villalobos L.I.A.C."/>
            <person name="Clay J.M."/>
            <person name="Skokan R."/>
            <person name="Toyoda A."/>
            <person name="Suzuki Y."/>
            <person name="Kagoshima H."/>
            <person name="Schijlen E."/>
            <person name="Tajeshwar N."/>
            <person name="Catarino B."/>
            <person name="Hetherington A.J."/>
            <person name="Saltykova A."/>
            <person name="Bonnot C."/>
            <person name="Breuninger H."/>
            <person name="Symeonidi A."/>
            <person name="Radhakrishnan G.V."/>
            <person name="Van Nieuwerburgh F."/>
            <person name="Deforce D."/>
            <person name="Chang C."/>
            <person name="Karol K.G."/>
            <person name="Hedrich R."/>
            <person name="Ulvskov P."/>
            <person name="Glockner G."/>
            <person name="Delwiche C.F."/>
            <person name="Petrasek J."/>
            <person name="Van de Peer Y."/>
            <person name="Friml J."/>
            <person name="Beilby M."/>
            <person name="Dolan L."/>
            <person name="Kohara Y."/>
            <person name="Sugano S."/>
            <person name="Fujiyama A."/>
            <person name="Delaux P.-M."/>
            <person name="Quint M."/>
            <person name="TheiBen G."/>
            <person name="Hagemann M."/>
            <person name="Harholt J."/>
            <person name="Dunand C."/>
            <person name="Zachgo S."/>
            <person name="Langdale J."/>
            <person name="Maumus F."/>
            <person name="Straeten D.V.D."/>
            <person name="Gould S.B."/>
            <person name="Rensing S.A."/>
        </authorList>
    </citation>
    <scope>NUCLEOTIDE SEQUENCE [LARGE SCALE GENOMIC DNA]</scope>
    <source>
        <strain evidence="13 14">S276</strain>
    </source>
</reference>
<feature type="region of interest" description="Disordered" evidence="11">
    <location>
        <begin position="1476"/>
        <end position="1514"/>
    </location>
</feature>
<protein>
    <recommendedName>
        <fullName evidence="12">Helicase ATP-binding domain-containing protein</fullName>
    </recommendedName>
</protein>
<feature type="compositionally biased region" description="Polar residues" evidence="11">
    <location>
        <begin position="97"/>
        <end position="108"/>
    </location>
</feature>
<dbReference type="GO" id="GO:0006338">
    <property type="term" value="P:chromatin remodeling"/>
    <property type="evidence" value="ECO:0007669"/>
    <property type="project" value="InterPro"/>
</dbReference>
<evidence type="ECO:0000256" key="4">
    <source>
        <dbReference type="ARBA" id="ARBA00022692"/>
    </source>
</evidence>
<evidence type="ECO:0000256" key="2">
    <source>
        <dbReference type="ARBA" id="ARBA00022494"/>
    </source>
</evidence>
<evidence type="ECO:0000256" key="9">
    <source>
        <dbReference type="ARBA" id="ARBA00023136"/>
    </source>
</evidence>
<dbReference type="OrthoDB" id="5857104at2759"/>
<dbReference type="PANTHER" id="PTHR47157">
    <property type="entry name" value="CHROMODOMAIN-HELICASE-DNA-BINDING PROTEIN 1-LIKE"/>
    <property type="match status" value="1"/>
</dbReference>
<keyword evidence="7" id="KW-1133">Transmembrane helix</keyword>
<feature type="compositionally biased region" description="Gly residues" evidence="11">
    <location>
        <begin position="391"/>
        <end position="400"/>
    </location>
</feature>
<keyword evidence="6" id="KW-0067">ATP-binding</keyword>
<evidence type="ECO:0000256" key="3">
    <source>
        <dbReference type="ARBA" id="ARBA00022531"/>
    </source>
</evidence>
<dbReference type="Pfam" id="PF00421">
    <property type="entry name" value="PSII"/>
    <property type="match status" value="1"/>
</dbReference>
<dbReference type="PROSITE" id="PS51192">
    <property type="entry name" value="HELICASE_ATP_BIND_1"/>
    <property type="match status" value="1"/>
</dbReference>
<dbReference type="InterPro" id="IPR036001">
    <property type="entry name" value="PS_II_antenna-like_sf"/>
</dbReference>
<proteinExistence type="predicted"/>
<evidence type="ECO:0000256" key="8">
    <source>
        <dbReference type="ARBA" id="ARBA00022991"/>
    </source>
</evidence>
<keyword evidence="9" id="KW-0472">Membrane</keyword>
<dbReference type="GO" id="GO:0003678">
    <property type="term" value="F:DNA helicase activity"/>
    <property type="evidence" value="ECO:0007669"/>
    <property type="project" value="InterPro"/>
</dbReference>
<dbReference type="InterPro" id="IPR038718">
    <property type="entry name" value="SNF2-like_sf"/>
</dbReference>
<feature type="region of interest" description="Disordered" evidence="11">
    <location>
        <begin position="97"/>
        <end position="172"/>
    </location>
</feature>
<evidence type="ECO:0000256" key="10">
    <source>
        <dbReference type="ARBA" id="ARBA00023276"/>
    </source>
</evidence>
<dbReference type="Proteomes" id="UP000265515">
    <property type="component" value="Unassembled WGS sequence"/>
</dbReference>
<organism evidence="13 14">
    <name type="scientific">Chara braunii</name>
    <name type="common">Braun's stonewort</name>
    <dbReference type="NCBI Taxonomy" id="69332"/>
    <lineage>
        <taxon>Eukaryota</taxon>
        <taxon>Viridiplantae</taxon>
        <taxon>Streptophyta</taxon>
        <taxon>Charophyceae</taxon>
        <taxon>Charales</taxon>
        <taxon>Characeae</taxon>
        <taxon>Chara</taxon>
    </lineage>
</organism>
<keyword evidence="4" id="KW-0812">Transmembrane</keyword>
<accession>A0A388M3H7</accession>
<feature type="region of interest" description="Disordered" evidence="11">
    <location>
        <begin position="391"/>
        <end position="442"/>
    </location>
</feature>
<dbReference type="SMART" id="SM00487">
    <property type="entry name" value="DEXDc"/>
    <property type="match status" value="1"/>
</dbReference>
<dbReference type="InterPro" id="IPR000330">
    <property type="entry name" value="SNF2_N"/>
</dbReference>
<dbReference type="SUPFAM" id="SSF161077">
    <property type="entry name" value="Photosystem II antenna protein-like"/>
    <property type="match status" value="1"/>
</dbReference>
<feature type="region of interest" description="Disordered" evidence="11">
    <location>
        <begin position="1432"/>
        <end position="1459"/>
    </location>
</feature>
<evidence type="ECO:0000256" key="7">
    <source>
        <dbReference type="ARBA" id="ARBA00022989"/>
    </source>
</evidence>
<keyword evidence="3" id="KW-0602">Photosynthesis</keyword>
<dbReference type="PANTHER" id="PTHR47157:SF1">
    <property type="entry name" value="CHROMODOMAIN-HELICASE-DNA-BINDING PROTEIN 1-LIKE"/>
    <property type="match status" value="1"/>
</dbReference>
<gene>
    <name evidence="13" type="ORF">CBR_g48847</name>
</gene>
<sequence length="1733" mass="189666">MDARVEVVDIHDYVAKIDSEFKTMMGLGKTLQSIALLAYLHAQKNLPGPFLVLCPLSVTEGWAAEFARFAPHMVVLKYTGSALQREDMRQMIVDHINTQPRHSQSTSGGDDVPTRSPPCVSSPQGTPFGRLSVDRSPSAALGLLGGSPLSGGPDVRTGKRRRGDVSPSTSGIVAHGLTHRASFPGLLGASPPAVPAVRNAIAYAGVLGAPLLPSPLLPRRLDYASMVPPTPVWSHAVPPSCPRGRSSVDGGRSDVHLEPGSRSSNVGLAAASFGVPPESPSVASKQTPRFDDDDSVAAVAGTPSSAANNIVRVCVRDVCRRRLYALRDAMASVGDNRGPVSDVVDRPLHWSLPAIRAEFGASVATTISSTLPSRVCGKDFQLHYLPGDSGGDYVQGGSHGSGSATLGGSQDGSQNSFPSSRRVSQRSDRGRGRPRRGRREGWNGKVVRQGLRYCELAIETVMRRGEPVTLIVDGRYDSARGAQHCTVTAMEYGTRLVVGVMTLRPKTEGKASSALEVPAVVRLLRGLLEKGLKIWCMVSDDCAALGPQLRALNIDWQKDCHHKIKNIHKHFRSMLQLKEAKKVSNPHECVSEAQFMQFTKKQLVEALYDRFGLGVLTAAEERMKKSDFVGVVMKKMCPFGSRTNVQELTADPNGVTESHAHEVGMWFFRACQLCKEEGGDARSLHRDIMLIADHWAGDHSGCVDGREVMCEKAGGPTRLPLYRRTDRVYGLVQHVMGKQCSTNITTYYVEFRHTSPVETFQGTIIIYAKKSVHFEKSYSSRVAIAVIRWNSHCWRAPVGYRAHIPAGTSIRPRPAFRRQNEDADNSWMHRLAAFVFGLSRVSDWARKLLQQEDCPYGAGPGSSLLPLPRDLFVAGGADPVDVVDASSGSDHDVAGDSHIFIVSGEVEDVVTACHDSDPASSSESEGDDIELFNLYELAVFDPSDPILDPMWRQGMFVIPKKDPCLPFHVLLTTYELAMVDAEFLSRFQWRYVIIDEAQRLKNPNSVLYQALMTQYMIPRRLLLTGTPVQNNLTELWALLHFCMPRIFSDLDGFLAAFTTSPEEVRSSITPSKVTGSDSAVGYRPNMVTQAGNSMSVLRKILESFMCRRTKAELIQANILTLPPLTSVTMIWDVERGSTMEGNKVDRDGYDPALMGIMGDEEEELRRLLDNQPPPPPPPGGEGMDGGRNRNNGFVPIASAQWVEEKARRQQDRVWVQGGFNHLAPINIKGWKFLADLSKSEVEECRRKALTGILDYANNTPHCGGKLTFPTLSELDPTKCVYANPVVMQKMITSSLSLDIKNLRKLWNVGRSYLKCRCGFRNARTCNGGPIWFDHAIWFLLAKLEIVKPEAGSNRVRIAFLLHHLRNSWRELAKASVTFIWMREVMLTVLRNLERNPELMIVDALTGSTFKTHACPKILANLILPTRITSGIPAPQLPNPKKRKNRSPMGAKNKRVNSASPRQQTLLNSFRIAASPVSASSSSPASTASSQRSAIVSNGQASGATGTSGLSESRIQRESLSAQERLYSAEQGLNTGVAALADLILGQLPVAPLQVPMALELGRRIPEILRVEYDPDIFLPWPPAGPTMVRIVRPNVWEAQRSSAQPAIALDNLALADILTAQPQITTIAGIVLAVEYKGVIIGEIRSFGTRTEEGRIGCDTRLRGVSGDGAFPGKQTGVLWPAMKTAMGEIAFSVVTTLDFGDDTGEASFYGFGRLFGPDSDYWGTISRGNEVF</sequence>
<comment type="caution">
    <text evidence="13">The sequence shown here is derived from an EMBL/GenBank/DDBJ whole genome shotgun (WGS) entry which is preliminary data.</text>
</comment>
<feature type="compositionally biased region" description="Polar residues" evidence="11">
    <location>
        <begin position="1494"/>
        <end position="1514"/>
    </location>
</feature>
<dbReference type="GO" id="GO:0005524">
    <property type="term" value="F:ATP binding"/>
    <property type="evidence" value="ECO:0007669"/>
    <property type="project" value="UniProtKB-KW"/>
</dbReference>
<comment type="subcellular location">
    <subcellularLocation>
        <location evidence="1">Membrane</location>
        <topology evidence="1">Multi-pass membrane protein</topology>
    </subcellularLocation>
</comment>
<feature type="compositionally biased region" description="Polar residues" evidence="11">
    <location>
        <begin position="401"/>
        <end position="422"/>
    </location>
</feature>
<evidence type="ECO:0000313" key="13">
    <source>
        <dbReference type="EMBL" id="GBG89140.1"/>
    </source>
</evidence>
<dbReference type="InterPro" id="IPR031053">
    <property type="entry name" value="ALC1"/>
</dbReference>
<evidence type="ECO:0000256" key="5">
    <source>
        <dbReference type="ARBA" id="ARBA00022741"/>
    </source>
</evidence>
<dbReference type="InterPro" id="IPR000932">
    <property type="entry name" value="PS_antenna-like"/>
</dbReference>
<evidence type="ECO:0000313" key="14">
    <source>
        <dbReference type="Proteomes" id="UP000265515"/>
    </source>
</evidence>
<keyword evidence="8" id="KW-0157">Chromophore</keyword>
<evidence type="ECO:0000256" key="11">
    <source>
        <dbReference type="SAM" id="MobiDB-lite"/>
    </source>
</evidence>
<dbReference type="STRING" id="69332.A0A388M3H7"/>
<dbReference type="InterPro" id="IPR014001">
    <property type="entry name" value="Helicase_ATP-bd"/>
</dbReference>
<dbReference type="SUPFAM" id="SSF52540">
    <property type="entry name" value="P-loop containing nucleoside triphosphate hydrolases"/>
    <property type="match status" value="2"/>
</dbReference>
<feature type="region of interest" description="Disordered" evidence="11">
    <location>
        <begin position="1167"/>
        <end position="1190"/>
    </location>
</feature>
<dbReference type="GO" id="GO:0016168">
    <property type="term" value="F:chlorophyll binding"/>
    <property type="evidence" value="ECO:0007669"/>
    <property type="project" value="UniProtKB-KW"/>
</dbReference>
<keyword evidence="2" id="KW-0148">Chlorophyll</keyword>
<feature type="compositionally biased region" description="Low complexity" evidence="11">
    <location>
        <begin position="1476"/>
        <end position="1493"/>
    </location>
</feature>
<dbReference type="InterPro" id="IPR027417">
    <property type="entry name" value="P-loop_NTPase"/>
</dbReference>
<dbReference type="GO" id="GO:0006281">
    <property type="term" value="P:DNA repair"/>
    <property type="evidence" value="ECO:0007669"/>
    <property type="project" value="InterPro"/>
</dbReference>
<dbReference type="GO" id="GO:0009523">
    <property type="term" value="C:photosystem II"/>
    <property type="evidence" value="ECO:0007669"/>
    <property type="project" value="UniProtKB-KW"/>
</dbReference>